<gene>
    <name evidence="1" type="ORF">EVA_11260</name>
</gene>
<comment type="caution">
    <text evidence="1">The sequence shown here is derived from an EMBL/GenBank/DDBJ whole genome shotgun (WGS) entry which is preliminary data.</text>
</comment>
<organism evidence="1">
    <name type="scientific">gut metagenome</name>
    <dbReference type="NCBI Taxonomy" id="749906"/>
    <lineage>
        <taxon>unclassified sequences</taxon>
        <taxon>metagenomes</taxon>
        <taxon>organismal metagenomes</taxon>
    </lineage>
</organism>
<protein>
    <submittedName>
        <fullName evidence="1">Uncharacterized protein</fullName>
    </submittedName>
</protein>
<dbReference type="AlphaFoldDB" id="J9GLK2"/>
<name>J9GLK2_9ZZZZ</name>
<accession>J9GLK2</accession>
<sequence length="97" mass="10534">MHSIIEYAGYFSLSAFAILLPQGPREGKKCLKYASKTVSRWKALCAVSNAPPLVAVCWRKCASVRLMRSPLCAARRSPKLPASASISKACHQGRVKG</sequence>
<dbReference type="EMBL" id="AMCI01003292">
    <property type="protein sequence ID" value="EJX00635.1"/>
    <property type="molecule type" value="Genomic_DNA"/>
</dbReference>
<evidence type="ECO:0000313" key="1">
    <source>
        <dbReference type="EMBL" id="EJX00635.1"/>
    </source>
</evidence>
<proteinExistence type="predicted"/>
<reference evidence="1" key="1">
    <citation type="journal article" date="2012" name="PLoS ONE">
        <title>Gene sets for utilization of primary and secondary nutrition supplies in the distal gut of endangered iberian lynx.</title>
        <authorList>
            <person name="Alcaide M."/>
            <person name="Messina E."/>
            <person name="Richter M."/>
            <person name="Bargiela R."/>
            <person name="Peplies J."/>
            <person name="Huws S.A."/>
            <person name="Newbold C.J."/>
            <person name="Golyshin P.N."/>
            <person name="Simon M.A."/>
            <person name="Lopez G."/>
            <person name="Yakimov M.M."/>
            <person name="Ferrer M."/>
        </authorList>
    </citation>
    <scope>NUCLEOTIDE SEQUENCE</scope>
</reference>